<feature type="region of interest" description="Disordered" evidence="1">
    <location>
        <begin position="844"/>
        <end position="872"/>
    </location>
</feature>
<name>A0A9K3LCT9_9STRA</name>
<dbReference type="InterPro" id="IPR027038">
    <property type="entry name" value="RanGap"/>
</dbReference>
<feature type="region of interest" description="Disordered" evidence="1">
    <location>
        <begin position="1"/>
        <end position="208"/>
    </location>
</feature>
<dbReference type="Proteomes" id="UP000693970">
    <property type="component" value="Unassembled WGS sequence"/>
</dbReference>
<feature type="region of interest" description="Disordered" evidence="1">
    <location>
        <begin position="887"/>
        <end position="914"/>
    </location>
</feature>
<feature type="compositionally biased region" description="Basic and acidic residues" evidence="1">
    <location>
        <begin position="151"/>
        <end position="171"/>
    </location>
</feature>
<feature type="compositionally biased region" description="Basic and acidic residues" evidence="1">
    <location>
        <begin position="15"/>
        <end position="33"/>
    </location>
</feature>
<dbReference type="Pfam" id="PF13516">
    <property type="entry name" value="LRR_6"/>
    <property type="match status" value="6"/>
</dbReference>
<feature type="compositionally biased region" description="Basic and acidic residues" evidence="1">
    <location>
        <begin position="66"/>
        <end position="80"/>
    </location>
</feature>
<gene>
    <name evidence="2" type="ORF">IV203_035072</name>
</gene>
<dbReference type="GO" id="GO:0005634">
    <property type="term" value="C:nucleus"/>
    <property type="evidence" value="ECO:0007669"/>
    <property type="project" value="TreeGrafter"/>
</dbReference>
<evidence type="ECO:0000256" key="1">
    <source>
        <dbReference type="SAM" id="MobiDB-lite"/>
    </source>
</evidence>
<sequence>MTTSSQGRMISDSGGRGDETHSTGSAVDRRELSRTTAADEDGNDHADTDIGMDLSSAEDDDDDASTLEKKSNPYHLEHISKQQSLGTNPVIRQSPATAPQQEHVTDDSEASADFTKKRRRRLSESTHNSPSPSHSSTPPPAPLYQPPSLQNDDRHTILNHESSNEAKHNDEPVAVSSESSGASAQPAQPTETAHPPTKEDQGASQEQLDASSIATTTSPQHQQLRDINPVDISYRWTSASLKLRQTLLSRLSISAPTGRIQVIDFSRRGLTESDAECISDALRYNISLAVLKLGYNDLGDKGTSIIASSCSKDGRHHPHLTVLDLAFNGIGDEGCTALSLHMVAGNHTLRNLSLAGNNIRRRGATALAGAIMHGCSLSRLNLSFNRLRTDGTRVLAQAIAESENRVQQLLLRQGGIKLGYNIKPVTMEELHLDDINTKSKGLATLCSMLITSFNLHTISLANNSVNDQDMSLLSQALAQNKNLPLKSLVLSFNNITCVGVECLMNAVWGSSTLREVKLDNNKIQDRGAQLCAVVLGSIRLEVLDVGFNKVSTVGIKALMKSLSENDSLQQLSLCGIPMDQNASKAVSYALAYNQSLEKFNIDSCSVGYSGQRHIVAGIVSNRNVKLRILTGFPLGPITMTLGIPQLPDEWGNDRVLSFIRYMWAYWTATLNGESAISSARGPAAPSMVAAAAKKAFGSLSHDDEAKLLYQTEHHAKVVDDNPMVAPETSILVRSLSGRNLQIPSWKEQLEASPPEPKHEYGQESWESDTDSYDRSSYTASSESLHTVHVTAASVDNIRRNRNLGWLRSHMQSLVEVGNLAFNNADLWQLHQYFFSPAYTAEDDLDNDDDKATSYASTPDNPPTPAPSEVGKSGIGRAISFQTLKKAVSAAAQEQGQRPNKRGSLDEELKDHGAPIAKRPKQLKQRIAYYPRVRNKLESLGTKPSAQTLCLLRQLKYVESVMLRGKNVYSRQHPEEHSQEEDFPNTADVEMVLLDLL</sequence>
<reference evidence="2" key="1">
    <citation type="journal article" date="2021" name="Sci. Rep.">
        <title>Diploid genomic architecture of Nitzschia inconspicua, an elite biomass production diatom.</title>
        <authorList>
            <person name="Oliver A."/>
            <person name="Podell S."/>
            <person name="Pinowska A."/>
            <person name="Traller J.C."/>
            <person name="Smith S.R."/>
            <person name="McClure R."/>
            <person name="Beliaev A."/>
            <person name="Bohutskyi P."/>
            <person name="Hill E.A."/>
            <person name="Rabines A."/>
            <person name="Zheng H."/>
            <person name="Allen L.Z."/>
            <person name="Kuo A."/>
            <person name="Grigoriev I.V."/>
            <person name="Allen A.E."/>
            <person name="Hazlebeck D."/>
            <person name="Allen E.E."/>
        </authorList>
    </citation>
    <scope>NUCLEOTIDE SEQUENCE</scope>
    <source>
        <strain evidence="2">Hildebrandi</strain>
    </source>
</reference>
<feature type="region of interest" description="Disordered" evidence="1">
    <location>
        <begin position="745"/>
        <end position="779"/>
    </location>
</feature>
<evidence type="ECO:0000313" key="3">
    <source>
        <dbReference type="Proteomes" id="UP000693970"/>
    </source>
</evidence>
<evidence type="ECO:0000313" key="2">
    <source>
        <dbReference type="EMBL" id="KAG7359974.1"/>
    </source>
</evidence>
<feature type="compositionally biased region" description="Low complexity" evidence="1">
    <location>
        <begin position="172"/>
        <end position="188"/>
    </location>
</feature>
<proteinExistence type="predicted"/>
<feature type="compositionally biased region" description="Basic and acidic residues" evidence="1">
    <location>
        <begin position="902"/>
        <end position="912"/>
    </location>
</feature>
<feature type="compositionally biased region" description="Polar residues" evidence="1">
    <location>
        <begin position="81"/>
        <end position="102"/>
    </location>
</feature>
<feature type="compositionally biased region" description="Acidic residues" evidence="1">
    <location>
        <begin position="56"/>
        <end position="65"/>
    </location>
</feature>
<dbReference type="GO" id="GO:0006913">
    <property type="term" value="P:nucleocytoplasmic transport"/>
    <property type="evidence" value="ECO:0007669"/>
    <property type="project" value="TreeGrafter"/>
</dbReference>
<dbReference type="EMBL" id="JAGRRH010000013">
    <property type="protein sequence ID" value="KAG7359974.1"/>
    <property type="molecule type" value="Genomic_DNA"/>
</dbReference>
<dbReference type="GO" id="GO:0031267">
    <property type="term" value="F:small GTPase binding"/>
    <property type="evidence" value="ECO:0007669"/>
    <property type="project" value="TreeGrafter"/>
</dbReference>
<dbReference type="OrthoDB" id="192312at2759"/>
<reference evidence="2" key="2">
    <citation type="submission" date="2021-04" db="EMBL/GenBank/DDBJ databases">
        <authorList>
            <person name="Podell S."/>
        </authorList>
    </citation>
    <scope>NUCLEOTIDE SEQUENCE</scope>
    <source>
        <strain evidence="2">Hildebrandi</strain>
    </source>
</reference>
<feature type="compositionally biased region" description="Low complexity" evidence="1">
    <location>
        <begin position="125"/>
        <end position="136"/>
    </location>
</feature>
<organism evidence="2 3">
    <name type="scientific">Nitzschia inconspicua</name>
    <dbReference type="NCBI Taxonomy" id="303405"/>
    <lineage>
        <taxon>Eukaryota</taxon>
        <taxon>Sar</taxon>
        <taxon>Stramenopiles</taxon>
        <taxon>Ochrophyta</taxon>
        <taxon>Bacillariophyta</taxon>
        <taxon>Bacillariophyceae</taxon>
        <taxon>Bacillariophycidae</taxon>
        <taxon>Bacillariales</taxon>
        <taxon>Bacillariaceae</taxon>
        <taxon>Nitzschia</taxon>
    </lineage>
</organism>
<dbReference type="AlphaFoldDB" id="A0A9K3LCT9"/>
<dbReference type="PANTHER" id="PTHR24113:SF15">
    <property type="entry name" value="NACHT DOMAIN-CONTAINING PROTEIN"/>
    <property type="match status" value="1"/>
</dbReference>
<comment type="caution">
    <text evidence="2">The sequence shown here is derived from an EMBL/GenBank/DDBJ whole genome shotgun (WGS) entry which is preliminary data.</text>
</comment>
<dbReference type="GO" id="GO:0005096">
    <property type="term" value="F:GTPase activator activity"/>
    <property type="evidence" value="ECO:0007669"/>
    <property type="project" value="InterPro"/>
</dbReference>
<dbReference type="PANTHER" id="PTHR24113">
    <property type="entry name" value="RAN GTPASE-ACTIVATING PROTEIN 1"/>
    <property type="match status" value="1"/>
</dbReference>
<dbReference type="SMART" id="SM00368">
    <property type="entry name" value="LRR_RI"/>
    <property type="match status" value="8"/>
</dbReference>
<keyword evidence="3" id="KW-1185">Reference proteome</keyword>
<dbReference type="GO" id="GO:0048471">
    <property type="term" value="C:perinuclear region of cytoplasm"/>
    <property type="evidence" value="ECO:0007669"/>
    <property type="project" value="TreeGrafter"/>
</dbReference>
<dbReference type="GO" id="GO:0005829">
    <property type="term" value="C:cytosol"/>
    <property type="evidence" value="ECO:0007669"/>
    <property type="project" value="TreeGrafter"/>
</dbReference>
<protein>
    <submittedName>
        <fullName evidence="2">Leucine rich repeat LRR-containing protein</fullName>
    </submittedName>
</protein>
<dbReference type="InterPro" id="IPR001611">
    <property type="entry name" value="Leu-rich_rpt"/>
</dbReference>
<accession>A0A9K3LCT9</accession>